<evidence type="ECO:0000256" key="4">
    <source>
        <dbReference type="ARBA" id="ARBA00022797"/>
    </source>
</evidence>
<dbReference type="OrthoDB" id="7130006at2759"/>
<dbReference type="KEGG" id="mze:101487605"/>
<dbReference type="GeneID" id="101487605"/>
<organism evidence="9 10">
    <name type="scientific">Maylandia zebra</name>
    <name type="common">zebra mbuna</name>
    <dbReference type="NCBI Taxonomy" id="106582"/>
    <lineage>
        <taxon>Eukaryota</taxon>
        <taxon>Metazoa</taxon>
        <taxon>Chordata</taxon>
        <taxon>Craniata</taxon>
        <taxon>Vertebrata</taxon>
        <taxon>Euteleostomi</taxon>
        <taxon>Actinopterygii</taxon>
        <taxon>Neopterygii</taxon>
        <taxon>Teleostei</taxon>
        <taxon>Neoteleostei</taxon>
        <taxon>Acanthomorphata</taxon>
        <taxon>Ovalentaria</taxon>
        <taxon>Cichlomorphae</taxon>
        <taxon>Cichliformes</taxon>
        <taxon>Cichlidae</taxon>
        <taxon>African cichlids</taxon>
        <taxon>Pseudocrenilabrinae</taxon>
        <taxon>Haplochromini</taxon>
        <taxon>Maylandia</taxon>
        <taxon>Maylandia zebra complex</taxon>
    </lineage>
</organism>
<dbReference type="InterPro" id="IPR029058">
    <property type="entry name" value="AB_hydrolase_fold"/>
</dbReference>
<evidence type="ECO:0000256" key="7">
    <source>
        <dbReference type="PIRSR" id="PIRSR001112-1"/>
    </source>
</evidence>
<evidence type="ECO:0000256" key="3">
    <source>
        <dbReference type="ARBA" id="ARBA00010088"/>
    </source>
</evidence>
<feature type="active site" description="Nucleophile" evidence="7">
    <location>
        <position position="223"/>
    </location>
</feature>
<evidence type="ECO:0000313" key="10">
    <source>
        <dbReference type="Proteomes" id="UP000265160"/>
    </source>
</evidence>
<comment type="subcellular location">
    <subcellularLocation>
        <location evidence="6">Endoplasmic reticulum membrane</location>
    </subcellularLocation>
    <subcellularLocation>
        <location evidence="2">Microsome membrane</location>
        <topology evidence="2">Single-pass membrane protein</topology>
    </subcellularLocation>
</comment>
<dbReference type="InterPro" id="IPR010497">
    <property type="entry name" value="Epoxide_hydro_N"/>
</dbReference>
<evidence type="ECO:0000256" key="2">
    <source>
        <dbReference type="ARBA" id="ARBA00004111"/>
    </source>
</evidence>
<dbReference type="PANTHER" id="PTHR21661:SF70">
    <property type="entry name" value="EPOXIDE HYDROLASE 1"/>
    <property type="match status" value="1"/>
</dbReference>
<dbReference type="GO" id="GO:0097176">
    <property type="term" value="P:epoxide metabolic process"/>
    <property type="evidence" value="ECO:0007669"/>
    <property type="project" value="TreeGrafter"/>
</dbReference>
<dbReference type="GO" id="GO:0005789">
    <property type="term" value="C:endoplasmic reticulum membrane"/>
    <property type="evidence" value="ECO:0007669"/>
    <property type="project" value="UniProtKB-SubCell"/>
</dbReference>
<dbReference type="Gene3D" id="3.40.50.1820">
    <property type="entry name" value="alpha/beta hydrolase"/>
    <property type="match status" value="1"/>
</dbReference>
<comment type="function">
    <text evidence="6">Biotransformation enzyme that catalyzes the hydrolysis of arene and aliphatic epoxides to less reactive and more water soluble dihydrodiols by the trans addition of water.</text>
</comment>
<feature type="active site" description="Proton acceptor" evidence="7">
    <location>
        <position position="429"/>
    </location>
</feature>
<keyword evidence="4 6" id="KW-0058">Aromatic hydrocarbons catabolism</keyword>
<evidence type="ECO:0000259" key="8">
    <source>
        <dbReference type="Pfam" id="PF06441"/>
    </source>
</evidence>
<evidence type="ECO:0000313" key="9">
    <source>
        <dbReference type="Ensembl" id="ENSMZEP00005020588.1"/>
    </source>
</evidence>
<dbReference type="STRING" id="106582.ENSMZEP00005020588"/>
<dbReference type="PRINTS" id="PR00412">
    <property type="entry name" value="EPOXHYDRLASE"/>
</dbReference>
<evidence type="ECO:0000256" key="1">
    <source>
        <dbReference type="ARBA" id="ARBA00000221"/>
    </source>
</evidence>
<dbReference type="RefSeq" id="XP_004566315.1">
    <property type="nucleotide sequence ID" value="XM_004566258.4"/>
</dbReference>
<dbReference type="InterPro" id="IPR000639">
    <property type="entry name" value="Epox_hydrolase-like"/>
</dbReference>
<comment type="catalytic activity">
    <reaction evidence="6">
        <text>cis-stilbene oxide + H2O = (1R,2R)-hydrobenzoin</text>
        <dbReference type="Rhea" id="RHEA:23900"/>
        <dbReference type="ChEBI" id="CHEBI:15377"/>
        <dbReference type="ChEBI" id="CHEBI:50004"/>
        <dbReference type="ChEBI" id="CHEBI:50014"/>
        <dbReference type="EC" id="3.3.2.9"/>
    </reaction>
</comment>
<dbReference type="CTD" id="2052"/>
<accession>A0A3P9CE80</accession>
<dbReference type="PIRSF" id="PIRSF001112">
    <property type="entry name" value="Epoxide_hydrolase"/>
    <property type="match status" value="1"/>
</dbReference>
<evidence type="ECO:0000256" key="5">
    <source>
        <dbReference type="ARBA" id="ARBA00022801"/>
    </source>
</evidence>
<dbReference type="Proteomes" id="UP000265160">
    <property type="component" value="LG15"/>
</dbReference>
<evidence type="ECO:0000256" key="6">
    <source>
        <dbReference type="PIRNR" id="PIRNR001112"/>
    </source>
</evidence>
<keyword evidence="10" id="KW-1185">Reference proteome</keyword>
<dbReference type="GO" id="GO:0033961">
    <property type="term" value="F:cis-stilbene-oxide hydrolase activity"/>
    <property type="evidence" value="ECO:0007669"/>
    <property type="project" value="UniProtKB-UniRule"/>
</dbReference>
<keyword evidence="5 6" id="KW-0378">Hydrolase</keyword>
<dbReference type="PANTHER" id="PTHR21661">
    <property type="entry name" value="EPOXIDE HYDROLASE 1-RELATED"/>
    <property type="match status" value="1"/>
</dbReference>
<comment type="similarity">
    <text evidence="3 6">Belongs to the peptidase S33 family.</text>
</comment>
<feature type="active site" description="Proton donor" evidence="7">
    <location>
        <position position="373"/>
    </location>
</feature>
<protein>
    <recommendedName>
        <fullName evidence="6">Epoxide hydrolase</fullName>
        <ecNumber evidence="6">3.3.2.9</ecNumber>
    </recommendedName>
</protein>
<dbReference type="GeneTree" id="ENSGT00390000002210"/>
<proteinExistence type="inferred from homology"/>
<dbReference type="EC" id="3.3.2.9" evidence="6"/>
<keyword evidence="6" id="KW-0472">Membrane</keyword>
<dbReference type="Ensembl" id="ENSMZET00005021265.1">
    <property type="protein sequence ID" value="ENSMZEP00005020588.1"/>
    <property type="gene ID" value="ENSMZEG00005015445.1"/>
</dbReference>
<name>A0A3P9CE80_9CICH</name>
<dbReference type="SUPFAM" id="SSF53474">
    <property type="entry name" value="alpha/beta-Hydrolases"/>
    <property type="match status" value="1"/>
</dbReference>
<sequence length="456" mass="52230">MFTEVLLALVIGGLIYFLVQRSKNQVLTTEDGWWGSGAPRDAGEDDTIRSFRVTTSDQELEDLYRRIDLTRPFPSLEDSQFNYGFNSQYLQKVVSYWRNEFDWRKQVDKLNQYPHFKTKIEGIDIHYLHVKPKKVPEGTSAVPLIMVHGWPGSFYEFYGLIPLLTDLSNPHNLVFEVVCPSIPGYGFSEAPHKKGFDSVCAARIFHKLMKRLGFQQYYAHAGDWGWLVTTNMAQLEPKTVKGLHLNFAPPSKPGLSMALSMMLGRHFPKLFGFTDFDIQRLFPCMEKLVVESIKETGYMHIQATKPDTVGRGLNDSPVGLAAYILEKFSTWTSHDFRNLDDGGLTRKFSLDDLLTNVMIYWTSGCIISSMRFYKENFGQGLDAPHAKIPVYVPTGFACFPNELMHTPRLWVKQKYRKLVTFTPMDRGGHFAAMEEPQLMAEDIQKFTKIVEGKVKE</sequence>
<reference evidence="9" key="3">
    <citation type="submission" date="2025-09" db="UniProtKB">
        <authorList>
            <consortium name="Ensembl"/>
        </authorList>
    </citation>
    <scope>IDENTIFICATION</scope>
</reference>
<dbReference type="Pfam" id="PF06441">
    <property type="entry name" value="EHN"/>
    <property type="match status" value="1"/>
</dbReference>
<reference evidence="9 10" key="1">
    <citation type="journal article" date="2014" name="Nature">
        <title>The genomic substrate for adaptive radiation in African cichlid fish.</title>
        <authorList>
            <person name="Brawand D."/>
            <person name="Wagner C.E."/>
            <person name="Li Y.I."/>
            <person name="Malinsky M."/>
            <person name="Keller I."/>
            <person name="Fan S."/>
            <person name="Simakov O."/>
            <person name="Ng A.Y."/>
            <person name="Lim Z.W."/>
            <person name="Bezault E."/>
            <person name="Turner-Maier J."/>
            <person name="Johnson J."/>
            <person name="Alcazar R."/>
            <person name="Noh H.J."/>
            <person name="Russell P."/>
            <person name="Aken B."/>
            <person name="Alfoldi J."/>
            <person name="Amemiya C."/>
            <person name="Azzouzi N."/>
            <person name="Baroiller J.F."/>
            <person name="Barloy-Hubler F."/>
            <person name="Berlin A."/>
            <person name="Bloomquist R."/>
            <person name="Carleton K.L."/>
            <person name="Conte M.A."/>
            <person name="D'Cotta H."/>
            <person name="Eshel O."/>
            <person name="Gaffney L."/>
            <person name="Galibert F."/>
            <person name="Gante H.F."/>
            <person name="Gnerre S."/>
            <person name="Greuter L."/>
            <person name="Guyon R."/>
            <person name="Haddad N.S."/>
            <person name="Haerty W."/>
            <person name="Harris R.M."/>
            <person name="Hofmann H.A."/>
            <person name="Hourlier T."/>
            <person name="Hulata G."/>
            <person name="Jaffe D.B."/>
            <person name="Lara M."/>
            <person name="Lee A.P."/>
            <person name="MacCallum I."/>
            <person name="Mwaiko S."/>
            <person name="Nikaido M."/>
            <person name="Nishihara H."/>
            <person name="Ozouf-Costaz C."/>
            <person name="Penman D.J."/>
            <person name="Przybylski D."/>
            <person name="Rakotomanga M."/>
            <person name="Renn S.C.P."/>
            <person name="Ribeiro F.J."/>
            <person name="Ron M."/>
            <person name="Salzburger W."/>
            <person name="Sanchez-Pulido L."/>
            <person name="Santos M.E."/>
            <person name="Searle S."/>
            <person name="Sharpe T."/>
            <person name="Swofford R."/>
            <person name="Tan F.J."/>
            <person name="Williams L."/>
            <person name="Young S."/>
            <person name="Yin S."/>
            <person name="Okada N."/>
            <person name="Kocher T.D."/>
            <person name="Miska E.A."/>
            <person name="Lander E.S."/>
            <person name="Venkatesh B."/>
            <person name="Fernald R.D."/>
            <person name="Meyer A."/>
            <person name="Ponting C.P."/>
            <person name="Streelman J.T."/>
            <person name="Lindblad-Toh K."/>
            <person name="Seehausen O."/>
            <person name="Di Palma F."/>
        </authorList>
    </citation>
    <scope>NUCLEOTIDE SEQUENCE</scope>
</reference>
<dbReference type="AlphaFoldDB" id="A0A3P9CE80"/>
<keyword evidence="6" id="KW-0256">Endoplasmic reticulum</keyword>
<dbReference type="InterPro" id="IPR016292">
    <property type="entry name" value="Epoxide_hydrolase"/>
</dbReference>
<comment type="catalytic activity">
    <reaction evidence="1 6">
        <text>1-(4-methoxyphenyl)-N-methyl-N-[(3-methyloxetan-3-yl)methyl]methanamine + H2O = 2-{[(4-methoxybenzyl)(methyl)amino]methyl}-2-methylpropane-1,3-diol</text>
        <dbReference type="Rhea" id="RHEA:55764"/>
        <dbReference type="ChEBI" id="CHEBI:15377"/>
        <dbReference type="ChEBI" id="CHEBI:139161"/>
        <dbReference type="ChEBI" id="CHEBI:139164"/>
        <dbReference type="EC" id="3.3.2.9"/>
    </reaction>
</comment>
<reference evidence="9" key="2">
    <citation type="submission" date="2025-08" db="UniProtKB">
        <authorList>
            <consortium name="Ensembl"/>
        </authorList>
    </citation>
    <scope>IDENTIFICATION</scope>
</reference>
<feature type="domain" description="Epoxide hydrolase N-terminal" evidence="8">
    <location>
        <begin position="48"/>
        <end position="157"/>
    </location>
</feature>